<name>A0A915J960_ROMCU</name>
<dbReference type="AlphaFoldDB" id="A0A915J960"/>
<sequence>MAYHRIRPDGKPRIPRNNFASMNLNNNIAILAQSDFECSDVPPAGPSTEETKRKNKNVSASSWINQFMGSSNDAES</sequence>
<keyword evidence="2" id="KW-1185">Reference proteome</keyword>
<proteinExistence type="predicted"/>
<evidence type="ECO:0000256" key="1">
    <source>
        <dbReference type="SAM" id="MobiDB-lite"/>
    </source>
</evidence>
<reference evidence="3" key="1">
    <citation type="submission" date="2022-11" db="UniProtKB">
        <authorList>
            <consortium name="WormBaseParasite"/>
        </authorList>
    </citation>
    <scope>IDENTIFICATION</scope>
</reference>
<dbReference type="WBParaSite" id="nRc.2.0.1.t22697-RA">
    <property type="protein sequence ID" value="nRc.2.0.1.t22697-RA"/>
    <property type="gene ID" value="nRc.2.0.1.g22697"/>
</dbReference>
<dbReference type="Proteomes" id="UP000887565">
    <property type="component" value="Unplaced"/>
</dbReference>
<evidence type="ECO:0000313" key="2">
    <source>
        <dbReference type="Proteomes" id="UP000887565"/>
    </source>
</evidence>
<accession>A0A915J960</accession>
<protein>
    <submittedName>
        <fullName evidence="3">Uncharacterized protein</fullName>
    </submittedName>
</protein>
<evidence type="ECO:0000313" key="3">
    <source>
        <dbReference type="WBParaSite" id="nRc.2.0.1.t22697-RA"/>
    </source>
</evidence>
<feature type="compositionally biased region" description="Polar residues" evidence="1">
    <location>
        <begin position="57"/>
        <end position="76"/>
    </location>
</feature>
<feature type="region of interest" description="Disordered" evidence="1">
    <location>
        <begin position="40"/>
        <end position="76"/>
    </location>
</feature>
<organism evidence="2 3">
    <name type="scientific">Romanomermis culicivorax</name>
    <name type="common">Nematode worm</name>
    <dbReference type="NCBI Taxonomy" id="13658"/>
    <lineage>
        <taxon>Eukaryota</taxon>
        <taxon>Metazoa</taxon>
        <taxon>Ecdysozoa</taxon>
        <taxon>Nematoda</taxon>
        <taxon>Enoplea</taxon>
        <taxon>Dorylaimia</taxon>
        <taxon>Mermithida</taxon>
        <taxon>Mermithoidea</taxon>
        <taxon>Mermithidae</taxon>
        <taxon>Romanomermis</taxon>
    </lineage>
</organism>